<feature type="domain" description="HTH gntR-type" evidence="4">
    <location>
        <begin position="37"/>
        <end position="105"/>
    </location>
</feature>
<dbReference type="InterPro" id="IPR000524">
    <property type="entry name" value="Tscrpt_reg_HTH_GntR"/>
</dbReference>
<dbReference type="PANTHER" id="PTHR38445">
    <property type="entry name" value="HTH-TYPE TRANSCRIPTIONAL REPRESSOR YTRA"/>
    <property type="match status" value="1"/>
</dbReference>
<dbReference type="EMBL" id="JAFBCF010000001">
    <property type="protein sequence ID" value="MBM7799004.1"/>
    <property type="molecule type" value="Genomic_DNA"/>
</dbReference>
<reference evidence="5 6" key="1">
    <citation type="submission" date="2021-01" db="EMBL/GenBank/DDBJ databases">
        <title>Sequencing the genomes of 1000 actinobacteria strains.</title>
        <authorList>
            <person name="Klenk H.-P."/>
        </authorList>
    </citation>
    <scope>NUCLEOTIDE SEQUENCE [LARGE SCALE GENOMIC DNA]</scope>
    <source>
        <strain evidence="5 6">DSM 18662</strain>
    </source>
</reference>
<dbReference type="RefSeq" id="WP_204917484.1">
    <property type="nucleotide sequence ID" value="NZ_BAAAQP010000002.1"/>
</dbReference>
<keyword evidence="1" id="KW-0805">Transcription regulation</keyword>
<dbReference type="Gene3D" id="1.10.10.10">
    <property type="entry name" value="Winged helix-like DNA-binding domain superfamily/Winged helix DNA-binding domain"/>
    <property type="match status" value="1"/>
</dbReference>
<dbReference type="CDD" id="cd07377">
    <property type="entry name" value="WHTH_GntR"/>
    <property type="match status" value="1"/>
</dbReference>
<evidence type="ECO:0000313" key="6">
    <source>
        <dbReference type="Proteomes" id="UP000704762"/>
    </source>
</evidence>
<organism evidence="5 6">
    <name type="scientific">Microlunatus panaciterrae</name>
    <dbReference type="NCBI Taxonomy" id="400768"/>
    <lineage>
        <taxon>Bacteria</taxon>
        <taxon>Bacillati</taxon>
        <taxon>Actinomycetota</taxon>
        <taxon>Actinomycetes</taxon>
        <taxon>Propionibacteriales</taxon>
        <taxon>Propionibacteriaceae</taxon>
        <taxon>Microlunatus</taxon>
    </lineage>
</organism>
<dbReference type="SUPFAM" id="SSF46785">
    <property type="entry name" value="Winged helix' DNA-binding domain"/>
    <property type="match status" value="1"/>
</dbReference>
<evidence type="ECO:0000256" key="3">
    <source>
        <dbReference type="ARBA" id="ARBA00023163"/>
    </source>
</evidence>
<evidence type="ECO:0000256" key="2">
    <source>
        <dbReference type="ARBA" id="ARBA00023125"/>
    </source>
</evidence>
<name>A0ABS2RJ23_9ACTN</name>
<dbReference type="GO" id="GO:0003677">
    <property type="term" value="F:DNA binding"/>
    <property type="evidence" value="ECO:0007669"/>
    <property type="project" value="UniProtKB-KW"/>
</dbReference>
<dbReference type="Pfam" id="PF00392">
    <property type="entry name" value="GntR"/>
    <property type="match status" value="1"/>
</dbReference>
<comment type="caution">
    <text evidence="5">The sequence shown here is derived from an EMBL/GenBank/DDBJ whole genome shotgun (WGS) entry which is preliminary data.</text>
</comment>
<sequence length="146" mass="15543">MLSNCPRTVAARPAPRGLEVPSTRRFALFSLDPTSTVPPYEQLRQQVARQIGSGELTAGSLLPTVRQLAADLGLAPNTVARSYKQLEADGLVITRGRRGTVVAGLGEVTAAARDAAVDFVTQMRVLGLSRDQTLRLLASVYDGAPE</sequence>
<keyword evidence="2 5" id="KW-0238">DNA-binding</keyword>
<evidence type="ECO:0000259" key="4">
    <source>
        <dbReference type="PROSITE" id="PS50949"/>
    </source>
</evidence>
<proteinExistence type="predicted"/>
<dbReference type="InterPro" id="IPR036390">
    <property type="entry name" value="WH_DNA-bd_sf"/>
</dbReference>
<keyword evidence="6" id="KW-1185">Reference proteome</keyword>
<evidence type="ECO:0000256" key="1">
    <source>
        <dbReference type="ARBA" id="ARBA00023015"/>
    </source>
</evidence>
<dbReference type="PANTHER" id="PTHR38445:SF9">
    <property type="entry name" value="HTH-TYPE TRANSCRIPTIONAL REPRESSOR YTRA"/>
    <property type="match status" value="1"/>
</dbReference>
<keyword evidence="3" id="KW-0804">Transcription</keyword>
<dbReference type="PROSITE" id="PS50949">
    <property type="entry name" value="HTH_GNTR"/>
    <property type="match status" value="1"/>
</dbReference>
<dbReference type="InterPro" id="IPR036388">
    <property type="entry name" value="WH-like_DNA-bd_sf"/>
</dbReference>
<protein>
    <submittedName>
        <fullName evidence="5">DNA-binding transcriptional regulator YhcF (GntR family)</fullName>
    </submittedName>
</protein>
<dbReference type="Proteomes" id="UP000704762">
    <property type="component" value="Unassembled WGS sequence"/>
</dbReference>
<gene>
    <name evidence="5" type="ORF">JOE57_001925</name>
</gene>
<accession>A0ABS2RJ23</accession>
<evidence type="ECO:0000313" key="5">
    <source>
        <dbReference type="EMBL" id="MBM7799004.1"/>
    </source>
</evidence>
<dbReference type="SMART" id="SM00345">
    <property type="entry name" value="HTH_GNTR"/>
    <property type="match status" value="1"/>
</dbReference>